<proteinExistence type="predicted"/>
<evidence type="ECO:0000256" key="4">
    <source>
        <dbReference type="PROSITE-ProRule" id="PRU00335"/>
    </source>
</evidence>
<name>A0ABV6SBM0_9SPHN</name>
<dbReference type="PROSITE" id="PS50977">
    <property type="entry name" value="HTH_TETR_2"/>
    <property type="match status" value="1"/>
</dbReference>
<dbReference type="InterPro" id="IPR009057">
    <property type="entry name" value="Homeodomain-like_sf"/>
</dbReference>
<dbReference type="Pfam" id="PF00440">
    <property type="entry name" value="TetR_N"/>
    <property type="match status" value="1"/>
</dbReference>
<feature type="DNA-binding region" description="H-T-H motif" evidence="4">
    <location>
        <begin position="31"/>
        <end position="50"/>
    </location>
</feature>
<accession>A0ABV6SBM0</accession>
<organism evidence="6 7">
    <name type="scientific">Novosphingobium clariflavum</name>
    <dbReference type="NCBI Taxonomy" id="2029884"/>
    <lineage>
        <taxon>Bacteria</taxon>
        <taxon>Pseudomonadati</taxon>
        <taxon>Pseudomonadota</taxon>
        <taxon>Alphaproteobacteria</taxon>
        <taxon>Sphingomonadales</taxon>
        <taxon>Sphingomonadaceae</taxon>
        <taxon>Novosphingobium</taxon>
    </lineage>
</organism>
<evidence type="ECO:0000259" key="5">
    <source>
        <dbReference type="PROSITE" id="PS50977"/>
    </source>
</evidence>
<evidence type="ECO:0000256" key="1">
    <source>
        <dbReference type="ARBA" id="ARBA00023015"/>
    </source>
</evidence>
<sequence>MGAVQQKLPSADRIRIAARELFATNGFHQTSMAELAAAADMSVGLIYRSFKSKADIIEAIVRADFDEKLLEIGALRQQLADGELTVLETFRQLFLQVMDEGDEALSFDILAEGFRNERVGQTIGEMCERFRGYLREFARAANARLDGEDLEGATELLLGCLFGLGHRSISRPNLDSAHIAEQSARMIVAAFRDM</sequence>
<gene>
    <name evidence="6" type="ORF">ACFFF8_18840</name>
</gene>
<dbReference type="Gene3D" id="1.10.357.10">
    <property type="entry name" value="Tetracycline Repressor, domain 2"/>
    <property type="match status" value="1"/>
</dbReference>
<evidence type="ECO:0000313" key="7">
    <source>
        <dbReference type="Proteomes" id="UP001589858"/>
    </source>
</evidence>
<keyword evidence="7" id="KW-1185">Reference proteome</keyword>
<dbReference type="InterPro" id="IPR050109">
    <property type="entry name" value="HTH-type_TetR-like_transc_reg"/>
</dbReference>
<feature type="domain" description="HTH tetR-type" evidence="5">
    <location>
        <begin position="8"/>
        <end position="68"/>
    </location>
</feature>
<dbReference type="Proteomes" id="UP001589858">
    <property type="component" value="Unassembled WGS sequence"/>
</dbReference>
<evidence type="ECO:0000256" key="2">
    <source>
        <dbReference type="ARBA" id="ARBA00023125"/>
    </source>
</evidence>
<evidence type="ECO:0000256" key="3">
    <source>
        <dbReference type="ARBA" id="ARBA00023163"/>
    </source>
</evidence>
<dbReference type="PANTHER" id="PTHR30055:SF234">
    <property type="entry name" value="HTH-TYPE TRANSCRIPTIONAL REGULATOR BETI"/>
    <property type="match status" value="1"/>
</dbReference>
<keyword evidence="2 4" id="KW-0238">DNA-binding</keyword>
<keyword evidence="3" id="KW-0804">Transcription</keyword>
<evidence type="ECO:0000313" key="6">
    <source>
        <dbReference type="EMBL" id="MFC0686647.1"/>
    </source>
</evidence>
<reference evidence="6 7" key="1">
    <citation type="submission" date="2024-09" db="EMBL/GenBank/DDBJ databases">
        <authorList>
            <person name="Sun Q."/>
            <person name="Mori K."/>
        </authorList>
    </citation>
    <scope>NUCLEOTIDE SEQUENCE [LARGE SCALE GENOMIC DNA]</scope>
    <source>
        <strain evidence="6 7">CICC 11035S</strain>
    </source>
</reference>
<dbReference type="RefSeq" id="WP_267218452.1">
    <property type="nucleotide sequence ID" value="NZ_JAPCWC010000001.1"/>
</dbReference>
<dbReference type="EMBL" id="JBHLTM010000075">
    <property type="protein sequence ID" value="MFC0686647.1"/>
    <property type="molecule type" value="Genomic_DNA"/>
</dbReference>
<dbReference type="PANTHER" id="PTHR30055">
    <property type="entry name" value="HTH-TYPE TRANSCRIPTIONAL REGULATOR RUTR"/>
    <property type="match status" value="1"/>
</dbReference>
<dbReference type="SUPFAM" id="SSF46689">
    <property type="entry name" value="Homeodomain-like"/>
    <property type="match status" value="1"/>
</dbReference>
<protein>
    <submittedName>
        <fullName evidence="6">TetR/AcrR family transcriptional regulator</fullName>
    </submittedName>
</protein>
<dbReference type="PRINTS" id="PR00455">
    <property type="entry name" value="HTHTETR"/>
</dbReference>
<comment type="caution">
    <text evidence="6">The sequence shown here is derived from an EMBL/GenBank/DDBJ whole genome shotgun (WGS) entry which is preliminary data.</text>
</comment>
<keyword evidence="1" id="KW-0805">Transcription regulation</keyword>
<dbReference type="InterPro" id="IPR001647">
    <property type="entry name" value="HTH_TetR"/>
</dbReference>